<gene>
    <name evidence="1" type="ORF">GJW-30_1_03171</name>
</gene>
<keyword evidence="2" id="KW-1185">Reference proteome</keyword>
<dbReference type="KEGG" id="vgo:GJW-30_1_03171"/>
<evidence type="ECO:0000313" key="2">
    <source>
        <dbReference type="Proteomes" id="UP000236884"/>
    </source>
</evidence>
<sequence>MQDVPNFFCPNCNNMMRVADTVPVVDMHNAVFGCDSCGTNFTATSEAETKAKAEQDAAS</sequence>
<organism evidence="1 2">
    <name type="scientific">Variibacter gotjawalensis</name>
    <dbReference type="NCBI Taxonomy" id="1333996"/>
    <lineage>
        <taxon>Bacteria</taxon>
        <taxon>Pseudomonadati</taxon>
        <taxon>Pseudomonadota</taxon>
        <taxon>Alphaproteobacteria</taxon>
        <taxon>Hyphomicrobiales</taxon>
        <taxon>Nitrobacteraceae</taxon>
        <taxon>Variibacter</taxon>
    </lineage>
</organism>
<reference evidence="1 2" key="1">
    <citation type="submission" date="2015-08" db="EMBL/GenBank/DDBJ databases">
        <title>Investigation of the bacterial diversity of lava forest soil.</title>
        <authorList>
            <person name="Lee J.S."/>
        </authorList>
    </citation>
    <scope>NUCLEOTIDE SEQUENCE [LARGE SCALE GENOMIC DNA]</scope>
    <source>
        <strain evidence="1 2">GJW-30</strain>
    </source>
</reference>
<dbReference type="Proteomes" id="UP000236884">
    <property type="component" value="Chromosome"/>
</dbReference>
<accession>A0A0S3PXH0</accession>
<proteinExistence type="predicted"/>
<dbReference type="AlphaFoldDB" id="A0A0S3PXH0"/>
<evidence type="ECO:0000313" key="1">
    <source>
        <dbReference type="EMBL" id="BAT60623.1"/>
    </source>
</evidence>
<dbReference type="RefSeq" id="WP_096357004.1">
    <property type="nucleotide sequence ID" value="NZ_AP014946.1"/>
</dbReference>
<protein>
    <submittedName>
        <fullName evidence="1">Uncharacterized protein</fullName>
    </submittedName>
</protein>
<dbReference type="EMBL" id="AP014946">
    <property type="protein sequence ID" value="BAT60623.1"/>
    <property type="molecule type" value="Genomic_DNA"/>
</dbReference>
<name>A0A0S3PXH0_9BRAD</name>